<proteinExistence type="predicted"/>
<organism evidence="1 2">
    <name type="scientific">Flavonifractor plautii ATCC 29863</name>
    <dbReference type="NCBI Taxonomy" id="411475"/>
    <lineage>
        <taxon>Bacteria</taxon>
        <taxon>Bacillati</taxon>
        <taxon>Bacillota</taxon>
        <taxon>Clostridia</taxon>
        <taxon>Eubacteriales</taxon>
        <taxon>Oscillospiraceae</taxon>
        <taxon>Flavonifractor</taxon>
    </lineage>
</organism>
<reference evidence="1 2" key="1">
    <citation type="submission" date="2011-08" db="EMBL/GenBank/DDBJ databases">
        <authorList>
            <person name="Weinstock G."/>
            <person name="Sodergren E."/>
            <person name="Clifton S."/>
            <person name="Fulton L."/>
            <person name="Fulton B."/>
            <person name="Courtney L."/>
            <person name="Fronick C."/>
            <person name="Harrison M."/>
            <person name="Strong C."/>
            <person name="Farmer C."/>
            <person name="Delahaunty K."/>
            <person name="Markovic C."/>
            <person name="Hall O."/>
            <person name="Minx P."/>
            <person name="Tomlinson C."/>
            <person name="Mitreva M."/>
            <person name="Hou S."/>
            <person name="Chen J."/>
            <person name="Wollam A."/>
            <person name="Pepin K.H."/>
            <person name="Johnson M."/>
            <person name="Bhonagiri V."/>
            <person name="Zhang X."/>
            <person name="Suruliraj S."/>
            <person name="Warren W."/>
            <person name="Chinwalla A."/>
            <person name="Mardis E.R."/>
            <person name="Wilson R.K."/>
        </authorList>
    </citation>
    <scope>NUCLEOTIDE SEQUENCE [LARGE SCALE GENOMIC DNA]</scope>
    <source>
        <strain evidence="1 2">ATCC 29863</strain>
    </source>
</reference>
<sequence>MYSIDRLSIYVKEIFHKAGAGVRSRRQKAAPSDRRGLCHCFRRGG</sequence>
<gene>
    <name evidence="1" type="ORF">HMPREF0372_00090</name>
</gene>
<accession>G9YKT0</accession>
<dbReference type="EMBL" id="AGCK01000010">
    <property type="protein sequence ID" value="EHM55266.1"/>
    <property type="molecule type" value="Genomic_DNA"/>
</dbReference>
<dbReference type="HOGENOM" id="CLU_3200118_0_0_9"/>
<name>G9YKT0_FLAPL</name>
<protein>
    <submittedName>
        <fullName evidence="1">Uncharacterized protein</fullName>
    </submittedName>
</protein>
<comment type="caution">
    <text evidence="1">The sequence shown here is derived from an EMBL/GenBank/DDBJ whole genome shotgun (WGS) entry which is preliminary data.</text>
</comment>
<evidence type="ECO:0000313" key="1">
    <source>
        <dbReference type="EMBL" id="EHM55266.1"/>
    </source>
</evidence>
<dbReference type="Proteomes" id="UP000004459">
    <property type="component" value="Unassembled WGS sequence"/>
</dbReference>
<dbReference type="AlphaFoldDB" id="G9YKT0"/>
<evidence type="ECO:0000313" key="2">
    <source>
        <dbReference type="Proteomes" id="UP000004459"/>
    </source>
</evidence>